<protein>
    <submittedName>
        <fullName evidence="2">GreA/GreB family elongation factor</fullName>
    </submittedName>
</protein>
<dbReference type="Proteomes" id="UP001058602">
    <property type="component" value="Chromosome 1"/>
</dbReference>
<dbReference type="InterPro" id="IPR001437">
    <property type="entry name" value="Tscrpt_elong_fac_GreA/B_C"/>
</dbReference>
<dbReference type="Pfam" id="PF01272">
    <property type="entry name" value="GreA_GreB"/>
    <property type="match status" value="1"/>
</dbReference>
<reference evidence="2" key="1">
    <citation type="submission" date="2022-07" db="EMBL/GenBank/DDBJ databases">
        <title>Complete genome of Vibrio japonicus strain JCM 31412T and phylogenomic assessment of the Nereis clade of the genus Vibrio.</title>
        <authorList>
            <person name="Shlafstein M.D."/>
            <person name="Emsley S.A."/>
            <person name="Ushijima B."/>
            <person name="Videau P."/>
            <person name="Saw J.H."/>
        </authorList>
    </citation>
    <scope>NUCLEOTIDE SEQUENCE</scope>
    <source>
        <strain evidence="2">JCM 31412</strain>
    </source>
</reference>
<name>A0ABY5LIL7_9VIBR</name>
<proteinExistence type="predicted"/>
<dbReference type="Gene3D" id="3.10.50.30">
    <property type="entry name" value="Transcription elongation factor, GreA/GreB, C-terminal domain"/>
    <property type="match status" value="1"/>
</dbReference>
<dbReference type="RefSeq" id="WP_257084365.1">
    <property type="nucleotide sequence ID" value="NZ_CP102096.1"/>
</dbReference>
<dbReference type="GO" id="GO:0003746">
    <property type="term" value="F:translation elongation factor activity"/>
    <property type="evidence" value="ECO:0007669"/>
    <property type="project" value="UniProtKB-KW"/>
</dbReference>
<keyword evidence="2" id="KW-0648">Protein biosynthesis</keyword>
<dbReference type="EMBL" id="CP102096">
    <property type="protein sequence ID" value="UUM30622.1"/>
    <property type="molecule type" value="Genomic_DNA"/>
</dbReference>
<dbReference type="SUPFAM" id="SSF54534">
    <property type="entry name" value="FKBP-like"/>
    <property type="match status" value="1"/>
</dbReference>
<keyword evidence="2" id="KW-0251">Elongation factor</keyword>
<dbReference type="InterPro" id="IPR036953">
    <property type="entry name" value="GreA/GreB_C_sf"/>
</dbReference>
<organism evidence="2 3">
    <name type="scientific">Vibrio japonicus</name>
    <dbReference type="NCBI Taxonomy" id="1824638"/>
    <lineage>
        <taxon>Bacteria</taxon>
        <taxon>Pseudomonadati</taxon>
        <taxon>Pseudomonadota</taxon>
        <taxon>Gammaproteobacteria</taxon>
        <taxon>Vibrionales</taxon>
        <taxon>Vibrionaceae</taxon>
        <taxon>Vibrio</taxon>
    </lineage>
</organism>
<evidence type="ECO:0000313" key="2">
    <source>
        <dbReference type="EMBL" id="UUM30622.1"/>
    </source>
</evidence>
<feature type="domain" description="Transcription elongation factor GreA/GreB C-terminal" evidence="1">
    <location>
        <begin position="49"/>
        <end position="119"/>
    </location>
</feature>
<gene>
    <name evidence="2" type="ORF">NP165_00025</name>
</gene>
<keyword evidence="3" id="KW-1185">Reference proteome</keyword>
<sequence>MFERWFSAYGAALRTWWLTSRFLTYQSPLRLLLLFETHERLARCRNLARVTIGDTVSLVDIERSHYYRMTIVDSRKNQPLTGMLAVDSHLGSRLLGRARNEVFDVEIFHQRRCFVITDIVHQSRPPVEQPSCGCLLCQ</sequence>
<accession>A0ABY5LIL7</accession>
<evidence type="ECO:0000313" key="3">
    <source>
        <dbReference type="Proteomes" id="UP001058602"/>
    </source>
</evidence>
<evidence type="ECO:0000259" key="1">
    <source>
        <dbReference type="Pfam" id="PF01272"/>
    </source>
</evidence>